<evidence type="ECO:0000313" key="2">
    <source>
        <dbReference type="EMBL" id="KAJ7704836.1"/>
    </source>
</evidence>
<accession>A0AAD7GT74</accession>
<protein>
    <submittedName>
        <fullName evidence="2">Uncharacterized protein</fullName>
    </submittedName>
</protein>
<dbReference type="Proteomes" id="UP001221757">
    <property type="component" value="Unassembled WGS sequence"/>
</dbReference>
<dbReference type="AlphaFoldDB" id="A0AAD7GT74"/>
<sequence>MINDDCAEFQAEWNAHPISGAANDQSPNDMFLLGQLENGVHLDDCDGVHPDVIEELYGVHGAVVQRMPGQSGAGQLNDEDIPLLDDSLDVDVEDWEDMIEKEGIKSSTRRITSKDKEPASVGTFWVNAIIILGEGIVQHRDKMLLENNQIPSKAVIQMFVNQGLAVRKDNGIEISMSATHDEIIDLLSSLLPRPMVYFNHIGLTVFTEPSSGLEIWKAPPWVHLSRVRQHLEIVQVVNPTGRDFYTHRGSKTATEDRYIFLSSRMLIPKEEKISWYTPQSLAFTMPSRSDSDEETGDTGKRKGKKHISSIAFGDSDSAVSQSEAELLSKKQVAPKKRTKRATRTAAGARWEDNLYSTSHWEDDFASIFNDDVAQDIESTDTTTTDPSCFLTGPFRNIPTYLPTTVVPFQASGRSDAVAGSSGTSRHGNAVAGPSQVSGHTNAVAGSLATSSTDTIDLTGGTPRSPSLELPFFMRNKTPERTQLPINPSFSDPIDFTYGSSPKAPRRFF</sequence>
<feature type="region of interest" description="Disordered" evidence="1">
    <location>
        <begin position="285"/>
        <end position="307"/>
    </location>
</feature>
<dbReference type="EMBL" id="JARKIE010000009">
    <property type="protein sequence ID" value="KAJ7704836.1"/>
    <property type="molecule type" value="Genomic_DNA"/>
</dbReference>
<evidence type="ECO:0000256" key="1">
    <source>
        <dbReference type="SAM" id="MobiDB-lite"/>
    </source>
</evidence>
<gene>
    <name evidence="2" type="ORF">B0H17DRAFT_1193343</name>
</gene>
<name>A0AAD7GT74_MYCRO</name>
<organism evidence="2 3">
    <name type="scientific">Mycena rosella</name>
    <name type="common">Pink bonnet</name>
    <name type="synonym">Agaricus rosellus</name>
    <dbReference type="NCBI Taxonomy" id="1033263"/>
    <lineage>
        <taxon>Eukaryota</taxon>
        <taxon>Fungi</taxon>
        <taxon>Dikarya</taxon>
        <taxon>Basidiomycota</taxon>
        <taxon>Agaricomycotina</taxon>
        <taxon>Agaricomycetes</taxon>
        <taxon>Agaricomycetidae</taxon>
        <taxon>Agaricales</taxon>
        <taxon>Marasmiineae</taxon>
        <taxon>Mycenaceae</taxon>
        <taxon>Mycena</taxon>
    </lineage>
</organism>
<reference evidence="2" key="1">
    <citation type="submission" date="2023-03" db="EMBL/GenBank/DDBJ databases">
        <title>Massive genome expansion in bonnet fungi (Mycena s.s.) driven by repeated elements and novel gene families across ecological guilds.</title>
        <authorList>
            <consortium name="Lawrence Berkeley National Laboratory"/>
            <person name="Harder C.B."/>
            <person name="Miyauchi S."/>
            <person name="Viragh M."/>
            <person name="Kuo A."/>
            <person name="Thoen E."/>
            <person name="Andreopoulos B."/>
            <person name="Lu D."/>
            <person name="Skrede I."/>
            <person name="Drula E."/>
            <person name="Henrissat B."/>
            <person name="Morin E."/>
            <person name="Kohler A."/>
            <person name="Barry K."/>
            <person name="LaButti K."/>
            <person name="Morin E."/>
            <person name="Salamov A."/>
            <person name="Lipzen A."/>
            <person name="Mereny Z."/>
            <person name="Hegedus B."/>
            <person name="Baldrian P."/>
            <person name="Stursova M."/>
            <person name="Weitz H."/>
            <person name="Taylor A."/>
            <person name="Grigoriev I.V."/>
            <person name="Nagy L.G."/>
            <person name="Martin F."/>
            <person name="Kauserud H."/>
        </authorList>
    </citation>
    <scope>NUCLEOTIDE SEQUENCE</scope>
    <source>
        <strain evidence="2">CBHHK067</strain>
    </source>
</reference>
<comment type="caution">
    <text evidence="2">The sequence shown here is derived from an EMBL/GenBank/DDBJ whole genome shotgun (WGS) entry which is preliminary data.</text>
</comment>
<feature type="region of interest" description="Disordered" evidence="1">
    <location>
        <begin position="479"/>
        <end position="508"/>
    </location>
</feature>
<feature type="region of interest" description="Disordered" evidence="1">
    <location>
        <begin position="416"/>
        <end position="437"/>
    </location>
</feature>
<evidence type="ECO:0000313" key="3">
    <source>
        <dbReference type="Proteomes" id="UP001221757"/>
    </source>
</evidence>
<proteinExistence type="predicted"/>
<keyword evidence="3" id="KW-1185">Reference proteome</keyword>